<accession>A0ABN6CAZ7</accession>
<evidence type="ECO:0000256" key="2">
    <source>
        <dbReference type="ARBA" id="ARBA00022516"/>
    </source>
</evidence>
<gene>
    <name evidence="8" type="ORF">Aiant_33780</name>
</gene>
<feature type="domain" description="Phospholipid/glycerol acyltransferase" evidence="7">
    <location>
        <begin position="79"/>
        <end position="191"/>
    </location>
</feature>
<dbReference type="SMART" id="SM00563">
    <property type="entry name" value="PlsC"/>
    <property type="match status" value="1"/>
</dbReference>
<dbReference type="PANTHER" id="PTHR10434:SF64">
    <property type="entry name" value="1-ACYL-SN-GLYCEROL-3-PHOSPHATE ACYLTRANSFERASE-RELATED"/>
    <property type="match status" value="1"/>
</dbReference>
<keyword evidence="2" id="KW-0444">Lipid biosynthesis</keyword>
<proteinExistence type="predicted"/>
<dbReference type="GO" id="GO:0016746">
    <property type="term" value="F:acyltransferase activity"/>
    <property type="evidence" value="ECO:0007669"/>
    <property type="project" value="UniProtKB-KW"/>
</dbReference>
<comment type="pathway">
    <text evidence="1">Lipid metabolism.</text>
</comment>
<evidence type="ECO:0000256" key="1">
    <source>
        <dbReference type="ARBA" id="ARBA00005189"/>
    </source>
</evidence>
<keyword evidence="6" id="KW-0472">Membrane</keyword>
<keyword evidence="5 8" id="KW-0012">Acyltransferase</keyword>
<keyword evidence="9" id="KW-1185">Reference proteome</keyword>
<dbReference type="PANTHER" id="PTHR10434">
    <property type="entry name" value="1-ACYL-SN-GLYCEROL-3-PHOSPHATE ACYLTRANSFERASE"/>
    <property type="match status" value="1"/>
</dbReference>
<evidence type="ECO:0000256" key="3">
    <source>
        <dbReference type="ARBA" id="ARBA00022679"/>
    </source>
</evidence>
<organism evidence="8 9">
    <name type="scientific">Actinoplanes ianthinogenes</name>
    <dbReference type="NCBI Taxonomy" id="122358"/>
    <lineage>
        <taxon>Bacteria</taxon>
        <taxon>Bacillati</taxon>
        <taxon>Actinomycetota</taxon>
        <taxon>Actinomycetes</taxon>
        <taxon>Micromonosporales</taxon>
        <taxon>Micromonosporaceae</taxon>
        <taxon>Actinoplanes</taxon>
    </lineage>
</organism>
<dbReference type="EMBL" id="AP023356">
    <property type="protein sequence ID" value="BCJ42721.1"/>
    <property type="molecule type" value="Genomic_DNA"/>
</dbReference>
<feature type="transmembrane region" description="Helical" evidence="6">
    <location>
        <begin position="28"/>
        <end position="48"/>
    </location>
</feature>
<evidence type="ECO:0000256" key="5">
    <source>
        <dbReference type="ARBA" id="ARBA00023315"/>
    </source>
</evidence>
<name>A0ABN6CAZ7_9ACTN</name>
<dbReference type="InterPro" id="IPR002123">
    <property type="entry name" value="Plipid/glycerol_acylTrfase"/>
</dbReference>
<keyword evidence="3" id="KW-0808">Transferase</keyword>
<keyword evidence="6" id="KW-0812">Transmembrane</keyword>
<evidence type="ECO:0000256" key="4">
    <source>
        <dbReference type="ARBA" id="ARBA00023098"/>
    </source>
</evidence>
<reference evidence="8 9" key="1">
    <citation type="submission" date="2020-08" db="EMBL/GenBank/DDBJ databases">
        <title>Whole genome shotgun sequence of Actinoplanes ianthinogenes NBRC 13996.</title>
        <authorList>
            <person name="Komaki H."/>
            <person name="Tamura T."/>
        </authorList>
    </citation>
    <scope>NUCLEOTIDE SEQUENCE [LARGE SCALE GENOMIC DNA]</scope>
    <source>
        <strain evidence="8 9">NBRC 13996</strain>
    </source>
</reference>
<evidence type="ECO:0000313" key="8">
    <source>
        <dbReference type="EMBL" id="BCJ42721.1"/>
    </source>
</evidence>
<keyword evidence="4" id="KW-0443">Lipid metabolism</keyword>
<dbReference type="RefSeq" id="WP_189328623.1">
    <property type="nucleotide sequence ID" value="NZ_AP023356.1"/>
</dbReference>
<sequence>MTALWQPVSACGDRCRSGAGPHATRWTAGLRVAAVFGVLLIGLLPAMLGGVVLRALARALLAVLGVRLVVRGPAPRPGSLLVANHISWLDILALVAVTPAHLVAKHDVRAWPAVGELAGRIGTIFVDRGRPRSLPETVGEVTAALRAGRSVAVFPEGTTYCGAERGDFRPAFFQSAIDAGAPVVPASISYDTAEASFIGDDTLLDSIRRIARTRRTTITVITAPALRPAAGADRRVLARAAQRSMAGHGYRLAA</sequence>
<keyword evidence="6" id="KW-1133">Transmembrane helix</keyword>
<dbReference type="CDD" id="cd07989">
    <property type="entry name" value="LPLAT_AGPAT-like"/>
    <property type="match status" value="1"/>
</dbReference>
<dbReference type="SUPFAM" id="SSF69593">
    <property type="entry name" value="Glycerol-3-phosphate (1)-acyltransferase"/>
    <property type="match status" value="1"/>
</dbReference>
<protein>
    <submittedName>
        <fullName evidence="8">1-acyl-sn-glycerol-3-phosphate acyltransferase</fullName>
    </submittedName>
</protein>
<evidence type="ECO:0000313" key="9">
    <source>
        <dbReference type="Proteomes" id="UP000676967"/>
    </source>
</evidence>
<evidence type="ECO:0000259" key="7">
    <source>
        <dbReference type="SMART" id="SM00563"/>
    </source>
</evidence>
<dbReference type="Pfam" id="PF01553">
    <property type="entry name" value="Acyltransferase"/>
    <property type="match status" value="1"/>
</dbReference>
<evidence type="ECO:0000256" key="6">
    <source>
        <dbReference type="SAM" id="Phobius"/>
    </source>
</evidence>
<dbReference type="Proteomes" id="UP000676967">
    <property type="component" value="Chromosome"/>
</dbReference>